<evidence type="ECO:0000256" key="2">
    <source>
        <dbReference type="ARBA" id="ARBA00005446"/>
    </source>
</evidence>
<dbReference type="NCBIfam" id="TIGR00614">
    <property type="entry name" value="recQ_fam"/>
    <property type="match status" value="1"/>
</dbReference>
<name>A0A1B6I7Q2_9HEMI</name>
<dbReference type="PANTHER" id="PTHR13710">
    <property type="entry name" value="DNA HELICASE RECQ FAMILY MEMBER"/>
    <property type="match status" value="1"/>
</dbReference>
<sequence length="1083" mass="123318">MEKYIENKPSTSYSQNVLHNLKTYFLHDDFKSNLQRDAVYQILRGTNDVFVSMPTGSGKSLCFQLPAVMQENKVTIVFSPLLALMKDQIDHLKKLKIHADTINSKTPAAQREKIINDLKCKKTSIKLLYVTPEQAATNTFKDILRSLYKVKKVAYIVVDEAHCVSQWGHDFRPDYLKLGTLRQQYSDVPCVALTATASAVVVEDIINQLKLKNLRKFKTPCFRSNLYYDIIYQDSLEHSYSHLKQFVVKHLPAEEELSPMNRACGIIYCRTRDLTEEVAQVLSKTGVPTVAYHAGLREKLRVEVQNQWCEGKYRVIAATISFGMGVDKATVRFVVHWGIASSIPAYYQESGRAGRDGKPAFCRIYHARNAKSSYEFILRSEVFKAKTKEKKEKAEESCKSFQKMVKFCESVECRHAMFATFFGDEKPKCKKQCDVCSNKEAVEESLGSFCVGGGLPRGSRTSFVTQEQWNSGYNDLYGSGRKGMSEDFESYNEEGSCRSPNSDRNPKLTGMIKKQLSLRRASQHSDDDDDDSYKVKANLSKVRAAESTKIKVNGLTINAREGYVKFLQELLQKNLDQCSIVDPPDNALNSSDVEQAALDLEYQAFTANKAMSLYRRAIAKLSADVKNATKQMSLYILLKSYESHNSKNSNSISSVQEEKLSTAKSKNPFVSASTLIGMSKTLEENKRVSKKNKSEEKSKGQTSVSSYFKNSSEKAKFKNSSPTSEIVEIPSDDEDEDHNLEEKNQHKEYEELLKFSNNSDRNIKTSKCYSENELDSCKTGASFAHDLQQADVEALTDIQSKLTRETTEESEKARLFFNVDDLFEESPKDELINDKNVDKNVNVVLSDDAQHCNQKSNPLKHQCKEIDLSKNKGKEANIHNSNYFQSEKNNLTPNHKHRKRKMFENSFGDSESIVSDIITCKKFKSPIDKPSEVQIEKNIECKKVVREMKKSPKMKNKSDINKIISRTKSLDNGNSNYKLRLQKNEESPVKNKNLESKNSPSKKEKEKVSDTVIKFLMPFYKQKRIADKDLFKYLARTLVHKVISEQLLSDGDEIKNLIKRIFQEEPILEDKAQVDKIILLAEI</sequence>
<protein>
    <recommendedName>
        <fullName evidence="12">DNA 3'-5' helicase</fullName>
        <ecNumber evidence="12">5.6.2.4</ecNumber>
    </recommendedName>
</protein>
<comment type="subcellular location">
    <subcellularLocation>
        <location evidence="1">Nucleus</location>
    </subcellularLocation>
</comment>
<comment type="catalytic activity">
    <reaction evidence="13">
        <text>ATP + H2O = ADP + phosphate + H(+)</text>
        <dbReference type="Rhea" id="RHEA:13065"/>
        <dbReference type="ChEBI" id="CHEBI:15377"/>
        <dbReference type="ChEBI" id="CHEBI:15378"/>
        <dbReference type="ChEBI" id="CHEBI:30616"/>
        <dbReference type="ChEBI" id="CHEBI:43474"/>
        <dbReference type="ChEBI" id="CHEBI:456216"/>
    </reaction>
</comment>
<dbReference type="InterPro" id="IPR014001">
    <property type="entry name" value="Helicase_ATP-bd"/>
</dbReference>
<dbReference type="PANTHER" id="PTHR13710:SF152">
    <property type="entry name" value="ATP-DEPENDENT DNA HELICASE Q5"/>
    <property type="match status" value="1"/>
</dbReference>
<dbReference type="PROSITE" id="PS00690">
    <property type="entry name" value="DEAH_ATP_HELICASE"/>
    <property type="match status" value="1"/>
</dbReference>
<dbReference type="GO" id="GO:0003677">
    <property type="term" value="F:DNA binding"/>
    <property type="evidence" value="ECO:0007669"/>
    <property type="project" value="UniProtKB-KW"/>
</dbReference>
<dbReference type="GO" id="GO:0009378">
    <property type="term" value="F:four-way junction helicase activity"/>
    <property type="evidence" value="ECO:0007669"/>
    <property type="project" value="TreeGrafter"/>
</dbReference>
<dbReference type="Gene3D" id="1.10.1740.100">
    <property type="entry name" value="Set2, Rpb1 interacting domain"/>
    <property type="match status" value="1"/>
</dbReference>
<dbReference type="EC" id="5.6.2.4" evidence="12"/>
<dbReference type="InterPro" id="IPR001650">
    <property type="entry name" value="Helicase_C-like"/>
</dbReference>
<feature type="region of interest" description="Disordered" evidence="14">
    <location>
        <begin position="487"/>
        <end position="508"/>
    </location>
</feature>
<evidence type="ECO:0000256" key="13">
    <source>
        <dbReference type="ARBA" id="ARBA00049360"/>
    </source>
</evidence>
<keyword evidence="7" id="KW-0067">ATP-binding</keyword>
<dbReference type="SMART" id="SM00490">
    <property type="entry name" value="HELICc"/>
    <property type="match status" value="1"/>
</dbReference>
<dbReference type="GO" id="GO:0005634">
    <property type="term" value="C:nucleus"/>
    <property type="evidence" value="ECO:0007669"/>
    <property type="project" value="UniProtKB-SubCell"/>
</dbReference>
<evidence type="ECO:0000256" key="4">
    <source>
        <dbReference type="ARBA" id="ARBA00022741"/>
    </source>
</evidence>
<dbReference type="GO" id="GO:0005694">
    <property type="term" value="C:chromosome"/>
    <property type="evidence" value="ECO:0007669"/>
    <property type="project" value="InterPro"/>
</dbReference>
<evidence type="ECO:0000313" key="17">
    <source>
        <dbReference type="EMBL" id="JAS82971.1"/>
    </source>
</evidence>
<evidence type="ECO:0000256" key="8">
    <source>
        <dbReference type="ARBA" id="ARBA00023125"/>
    </source>
</evidence>
<evidence type="ECO:0000256" key="7">
    <source>
        <dbReference type="ARBA" id="ARBA00022840"/>
    </source>
</evidence>
<feature type="region of interest" description="Disordered" evidence="14">
    <location>
        <begin position="948"/>
        <end position="1005"/>
    </location>
</feature>
<dbReference type="InterPro" id="IPR038190">
    <property type="entry name" value="SRI_sf"/>
</dbReference>
<evidence type="ECO:0000256" key="5">
    <source>
        <dbReference type="ARBA" id="ARBA00022801"/>
    </source>
</evidence>
<comment type="similarity">
    <text evidence="2">Belongs to the helicase family. RecQ subfamily.</text>
</comment>
<feature type="compositionally biased region" description="Polar residues" evidence="14">
    <location>
        <begin position="964"/>
        <end position="977"/>
    </location>
</feature>
<feature type="domain" description="Helicase ATP-binding" evidence="15">
    <location>
        <begin position="40"/>
        <end position="215"/>
    </location>
</feature>
<dbReference type="EMBL" id="GECU01024735">
    <property type="protein sequence ID" value="JAS82971.1"/>
    <property type="molecule type" value="Transcribed_RNA"/>
</dbReference>
<dbReference type="GO" id="GO:0005524">
    <property type="term" value="F:ATP binding"/>
    <property type="evidence" value="ECO:0007669"/>
    <property type="project" value="UniProtKB-KW"/>
</dbReference>
<dbReference type="Gene3D" id="3.40.50.300">
    <property type="entry name" value="P-loop containing nucleotide triphosphate hydrolases"/>
    <property type="match status" value="2"/>
</dbReference>
<keyword evidence="5" id="KW-0378">Hydrolase</keyword>
<dbReference type="GO" id="GO:0000724">
    <property type="term" value="P:double-strand break repair via homologous recombination"/>
    <property type="evidence" value="ECO:0007669"/>
    <property type="project" value="TreeGrafter"/>
</dbReference>
<dbReference type="Pfam" id="PF00270">
    <property type="entry name" value="DEAD"/>
    <property type="match status" value="1"/>
</dbReference>
<gene>
    <name evidence="17" type="ORF">g.45303</name>
</gene>
<feature type="domain" description="Helicase C-terminal" evidence="16">
    <location>
        <begin position="252"/>
        <end position="405"/>
    </location>
</feature>
<dbReference type="GO" id="GO:0005737">
    <property type="term" value="C:cytoplasm"/>
    <property type="evidence" value="ECO:0007669"/>
    <property type="project" value="TreeGrafter"/>
</dbReference>
<dbReference type="GO" id="GO:0046872">
    <property type="term" value="F:metal ion binding"/>
    <property type="evidence" value="ECO:0007669"/>
    <property type="project" value="UniProtKB-KW"/>
</dbReference>
<dbReference type="InterPro" id="IPR011545">
    <property type="entry name" value="DEAD/DEAH_box_helicase_dom"/>
</dbReference>
<dbReference type="GO" id="GO:0043138">
    <property type="term" value="F:3'-5' DNA helicase activity"/>
    <property type="evidence" value="ECO:0007669"/>
    <property type="project" value="UniProtKB-EC"/>
</dbReference>
<feature type="compositionally biased region" description="Basic and acidic residues" evidence="14">
    <location>
        <begin position="982"/>
        <end position="1005"/>
    </location>
</feature>
<dbReference type="PROSITE" id="PS51194">
    <property type="entry name" value="HELICASE_CTER"/>
    <property type="match status" value="1"/>
</dbReference>
<evidence type="ECO:0000256" key="12">
    <source>
        <dbReference type="ARBA" id="ARBA00034808"/>
    </source>
</evidence>
<evidence type="ECO:0000259" key="15">
    <source>
        <dbReference type="PROSITE" id="PS51192"/>
    </source>
</evidence>
<dbReference type="InterPro" id="IPR013257">
    <property type="entry name" value="SRI"/>
</dbReference>
<evidence type="ECO:0000256" key="10">
    <source>
        <dbReference type="ARBA" id="ARBA00023242"/>
    </source>
</evidence>
<feature type="region of interest" description="Disordered" evidence="14">
    <location>
        <begin position="681"/>
        <end position="738"/>
    </location>
</feature>
<keyword evidence="10" id="KW-0539">Nucleus</keyword>
<dbReference type="SMART" id="SM00487">
    <property type="entry name" value="DEXDc"/>
    <property type="match status" value="1"/>
</dbReference>
<keyword evidence="8" id="KW-0238">DNA-binding</keyword>
<comment type="catalytic activity">
    <reaction evidence="11">
        <text>Couples ATP hydrolysis with the unwinding of duplex DNA by translocating in the 3'-5' direction.</text>
        <dbReference type="EC" id="5.6.2.4"/>
    </reaction>
</comment>
<dbReference type="Pfam" id="PF00271">
    <property type="entry name" value="Helicase_C"/>
    <property type="match status" value="1"/>
</dbReference>
<dbReference type="Pfam" id="PF16124">
    <property type="entry name" value="RecQ_Zn_bind"/>
    <property type="match status" value="1"/>
</dbReference>
<proteinExistence type="inferred from homology"/>
<feature type="compositionally biased region" description="Polar residues" evidence="14">
    <location>
        <begin position="700"/>
        <end position="710"/>
    </location>
</feature>
<dbReference type="GO" id="GO:0006355">
    <property type="term" value="P:regulation of DNA-templated transcription"/>
    <property type="evidence" value="ECO:0007669"/>
    <property type="project" value="InterPro"/>
</dbReference>
<dbReference type="InterPro" id="IPR027417">
    <property type="entry name" value="P-loop_NTPase"/>
</dbReference>
<keyword evidence="9" id="KW-0413">Isomerase</keyword>
<evidence type="ECO:0000256" key="11">
    <source>
        <dbReference type="ARBA" id="ARBA00034617"/>
    </source>
</evidence>
<dbReference type="PROSITE" id="PS51192">
    <property type="entry name" value="HELICASE_ATP_BIND_1"/>
    <property type="match status" value="1"/>
</dbReference>
<dbReference type="Gene3D" id="6.10.250.3140">
    <property type="match status" value="1"/>
</dbReference>
<evidence type="ECO:0000256" key="3">
    <source>
        <dbReference type="ARBA" id="ARBA00022723"/>
    </source>
</evidence>
<accession>A0A1B6I7Q2</accession>
<evidence type="ECO:0000256" key="9">
    <source>
        <dbReference type="ARBA" id="ARBA00023235"/>
    </source>
</evidence>
<dbReference type="Pfam" id="PF08236">
    <property type="entry name" value="SRI"/>
    <property type="match status" value="1"/>
</dbReference>
<evidence type="ECO:0000256" key="14">
    <source>
        <dbReference type="SAM" id="MobiDB-lite"/>
    </source>
</evidence>
<dbReference type="SUPFAM" id="SSF52540">
    <property type="entry name" value="P-loop containing nucleoside triphosphate hydrolases"/>
    <property type="match status" value="1"/>
</dbReference>
<dbReference type="FunFam" id="3.40.50.300:FF:000444">
    <property type="entry name" value="ATP-dependent DNA helicase"/>
    <property type="match status" value="1"/>
</dbReference>
<keyword evidence="6" id="KW-0347">Helicase</keyword>
<reference evidence="17" key="1">
    <citation type="submission" date="2015-11" db="EMBL/GenBank/DDBJ databases">
        <title>De novo transcriptome assembly of four potential Pierce s Disease insect vectors from Arizona vineyards.</title>
        <authorList>
            <person name="Tassone E.E."/>
        </authorList>
    </citation>
    <scope>NUCLEOTIDE SEQUENCE</scope>
</reference>
<feature type="compositionally biased region" description="Basic and acidic residues" evidence="14">
    <location>
        <begin position="948"/>
        <end position="960"/>
    </location>
</feature>
<dbReference type="GO" id="GO:0016787">
    <property type="term" value="F:hydrolase activity"/>
    <property type="evidence" value="ECO:0007669"/>
    <property type="project" value="UniProtKB-KW"/>
</dbReference>
<dbReference type="InterPro" id="IPR004589">
    <property type="entry name" value="DNA_helicase_ATP-dep_RecQ"/>
</dbReference>
<keyword evidence="3" id="KW-0479">Metal-binding</keyword>
<evidence type="ECO:0000256" key="1">
    <source>
        <dbReference type="ARBA" id="ARBA00004123"/>
    </source>
</evidence>
<keyword evidence="4" id="KW-0547">Nucleotide-binding</keyword>
<feature type="compositionally biased region" description="Basic and acidic residues" evidence="14">
    <location>
        <begin position="681"/>
        <end position="699"/>
    </location>
</feature>
<organism evidence="17">
    <name type="scientific">Homalodisca liturata</name>
    <dbReference type="NCBI Taxonomy" id="320908"/>
    <lineage>
        <taxon>Eukaryota</taxon>
        <taxon>Metazoa</taxon>
        <taxon>Ecdysozoa</taxon>
        <taxon>Arthropoda</taxon>
        <taxon>Hexapoda</taxon>
        <taxon>Insecta</taxon>
        <taxon>Pterygota</taxon>
        <taxon>Neoptera</taxon>
        <taxon>Paraneoptera</taxon>
        <taxon>Hemiptera</taxon>
        <taxon>Auchenorrhyncha</taxon>
        <taxon>Membracoidea</taxon>
        <taxon>Cicadellidae</taxon>
        <taxon>Cicadellinae</taxon>
        <taxon>Proconiini</taxon>
        <taxon>Homalodisca</taxon>
    </lineage>
</organism>
<evidence type="ECO:0000256" key="6">
    <source>
        <dbReference type="ARBA" id="ARBA00022806"/>
    </source>
</evidence>
<dbReference type="InterPro" id="IPR032284">
    <property type="entry name" value="RecQ_Zn-bd"/>
</dbReference>
<dbReference type="InterPro" id="IPR002464">
    <property type="entry name" value="DNA/RNA_helicase_DEAH_CS"/>
</dbReference>
<evidence type="ECO:0000259" key="16">
    <source>
        <dbReference type="PROSITE" id="PS51194"/>
    </source>
</evidence>
<dbReference type="AlphaFoldDB" id="A0A1B6I7Q2"/>